<keyword evidence="1" id="KW-1133">Transmembrane helix</keyword>
<comment type="caution">
    <text evidence="2">The sequence shown here is derived from an EMBL/GenBank/DDBJ whole genome shotgun (WGS) entry which is preliminary data.</text>
</comment>
<name>A0A520LLN6_9GAMM</name>
<keyword evidence="1" id="KW-0472">Membrane</keyword>
<evidence type="ECO:0000313" key="3">
    <source>
        <dbReference type="Proteomes" id="UP000318148"/>
    </source>
</evidence>
<dbReference type="Gene3D" id="3.30.70.100">
    <property type="match status" value="1"/>
</dbReference>
<evidence type="ECO:0000313" key="2">
    <source>
        <dbReference type="EMBL" id="RZO06428.1"/>
    </source>
</evidence>
<feature type="transmembrane region" description="Helical" evidence="1">
    <location>
        <begin position="159"/>
        <end position="179"/>
    </location>
</feature>
<reference evidence="2 3" key="1">
    <citation type="submission" date="2019-02" db="EMBL/GenBank/DDBJ databases">
        <title>Prokaryotic population dynamics and viral predation in marine succession experiment using metagenomics: the confinement effect.</title>
        <authorList>
            <person name="Haro-Moreno J.M."/>
            <person name="Rodriguez-Valera F."/>
            <person name="Lopez-Perez M."/>
        </authorList>
    </citation>
    <scope>NUCLEOTIDE SEQUENCE [LARGE SCALE GENOMIC DNA]</scope>
    <source>
        <strain evidence="2">MED-G169</strain>
    </source>
</reference>
<dbReference type="Proteomes" id="UP000318148">
    <property type="component" value="Unassembled WGS sequence"/>
</dbReference>
<sequence>MTSKEIELGINTLKENMEKNGRENTEFLNYVNNLIETDDGNEFIMVNLIKYREIAKYPESSKWSEETDPMLADARYVDGLMPKLIKNGGFPLLVSTVNGRFIDEDNPESWDVVALIRYRSVKDMMNMIIEMSETDLSLHKWASIEKTHVFPAQVQIGLFLPKALVTLVFLILASIPILIKRTKSK</sequence>
<protein>
    <submittedName>
        <fullName evidence="2">Uncharacterized protein</fullName>
    </submittedName>
</protein>
<dbReference type="EMBL" id="SHBO01000026">
    <property type="protein sequence ID" value="RZO06428.1"/>
    <property type="molecule type" value="Genomic_DNA"/>
</dbReference>
<gene>
    <name evidence="2" type="ORF">EVB02_02555</name>
</gene>
<keyword evidence="1" id="KW-0812">Transmembrane</keyword>
<proteinExistence type="predicted"/>
<dbReference type="AlphaFoldDB" id="A0A520LLN6"/>
<evidence type="ECO:0000256" key="1">
    <source>
        <dbReference type="SAM" id="Phobius"/>
    </source>
</evidence>
<organism evidence="2 3">
    <name type="scientific">SAR92 clade bacterium</name>
    <dbReference type="NCBI Taxonomy" id="2315479"/>
    <lineage>
        <taxon>Bacteria</taxon>
        <taxon>Pseudomonadati</taxon>
        <taxon>Pseudomonadota</taxon>
        <taxon>Gammaproteobacteria</taxon>
        <taxon>Cellvibrionales</taxon>
        <taxon>Porticoccaceae</taxon>
        <taxon>SAR92 clade</taxon>
    </lineage>
</organism>
<accession>A0A520LLN6</accession>